<sequence>MPKSTRTKCLIAKGVKKLLETVSFGEISVGEICKQCQISRNTFYYHFKDKFDVIHWIFYTEIKPILEESFSINHWEEGLLALCHYMQENRKFYVNILRFHGQNSFIECLMEFYENLAKKMLVESNPSRKFSQQELKWISRFYAYGMTGGVLDWAKSDMEKDPTPMVKMVSNLFSGELFAKAMVLEKAKEK</sequence>
<evidence type="ECO:0000313" key="5">
    <source>
        <dbReference type="Proteomes" id="UP000183975"/>
    </source>
</evidence>
<dbReference type="InterPro" id="IPR012738">
    <property type="entry name" value="Tscrpt_reg_DhaS"/>
</dbReference>
<gene>
    <name evidence="4" type="ORF">SAMN02745138_02505</name>
</gene>
<keyword evidence="5" id="KW-1185">Reference proteome</keyword>
<dbReference type="Proteomes" id="UP000183975">
    <property type="component" value="Unassembled WGS sequence"/>
</dbReference>
<dbReference type="PANTHER" id="PTHR43479:SF7">
    <property type="entry name" value="TETR-FAMILY TRANSCRIPTIONAL REGULATOR"/>
    <property type="match status" value="1"/>
</dbReference>
<dbReference type="Pfam" id="PF14278">
    <property type="entry name" value="TetR_C_8"/>
    <property type="match status" value="1"/>
</dbReference>
<dbReference type="InterPro" id="IPR050624">
    <property type="entry name" value="HTH-type_Tx_Regulator"/>
</dbReference>
<evidence type="ECO:0000256" key="2">
    <source>
        <dbReference type="PROSITE-ProRule" id="PRU00335"/>
    </source>
</evidence>
<feature type="domain" description="HTH tetR-type" evidence="3">
    <location>
        <begin position="5"/>
        <end position="65"/>
    </location>
</feature>
<reference evidence="4 5" key="1">
    <citation type="submission" date="2016-11" db="EMBL/GenBank/DDBJ databases">
        <authorList>
            <person name="Jaros S."/>
            <person name="Januszkiewicz K."/>
            <person name="Wedrychowicz H."/>
        </authorList>
    </citation>
    <scope>NUCLEOTIDE SEQUENCE [LARGE SCALE GENOMIC DNA]</scope>
    <source>
        <strain evidence="4 5">DSM 14214</strain>
    </source>
</reference>
<evidence type="ECO:0000313" key="4">
    <source>
        <dbReference type="EMBL" id="SHK88148.1"/>
    </source>
</evidence>
<keyword evidence="1 2" id="KW-0238">DNA-binding</keyword>
<feature type="DNA-binding region" description="H-T-H motif" evidence="2">
    <location>
        <begin position="28"/>
        <end position="47"/>
    </location>
</feature>
<dbReference type="GO" id="GO:0003677">
    <property type="term" value="F:DNA binding"/>
    <property type="evidence" value="ECO:0007669"/>
    <property type="project" value="UniProtKB-UniRule"/>
</dbReference>
<dbReference type="InterPro" id="IPR009057">
    <property type="entry name" value="Homeodomain-like_sf"/>
</dbReference>
<evidence type="ECO:0000259" key="3">
    <source>
        <dbReference type="PROSITE" id="PS50977"/>
    </source>
</evidence>
<dbReference type="InterPro" id="IPR039532">
    <property type="entry name" value="TetR_C_Firmicutes"/>
</dbReference>
<proteinExistence type="predicted"/>
<protein>
    <submittedName>
        <fullName evidence="4">Transcriptional regulator, TetR family</fullName>
    </submittedName>
</protein>
<dbReference type="InterPro" id="IPR001647">
    <property type="entry name" value="HTH_TetR"/>
</dbReference>
<evidence type="ECO:0000256" key="1">
    <source>
        <dbReference type="ARBA" id="ARBA00023125"/>
    </source>
</evidence>
<dbReference type="NCBIfam" id="TIGR02366">
    <property type="entry name" value="DHAK_reg"/>
    <property type="match status" value="1"/>
</dbReference>
<dbReference type="Pfam" id="PF00440">
    <property type="entry name" value="TetR_N"/>
    <property type="match status" value="1"/>
</dbReference>
<accession>A0A1M6W3C9</accession>
<organism evidence="4 5">
    <name type="scientific">Anaerotignum lactatifermentans DSM 14214</name>
    <dbReference type="NCBI Taxonomy" id="1121323"/>
    <lineage>
        <taxon>Bacteria</taxon>
        <taxon>Bacillati</taxon>
        <taxon>Bacillota</taxon>
        <taxon>Clostridia</taxon>
        <taxon>Lachnospirales</taxon>
        <taxon>Anaerotignaceae</taxon>
        <taxon>Anaerotignum</taxon>
    </lineage>
</organism>
<name>A0A1M6W3C9_9FIRM</name>
<dbReference type="Gene3D" id="1.10.357.10">
    <property type="entry name" value="Tetracycline Repressor, domain 2"/>
    <property type="match status" value="1"/>
</dbReference>
<dbReference type="RefSeq" id="WP_072852298.1">
    <property type="nucleotide sequence ID" value="NZ_FRAH01000051.1"/>
</dbReference>
<dbReference type="PROSITE" id="PS50977">
    <property type="entry name" value="HTH_TETR_2"/>
    <property type="match status" value="1"/>
</dbReference>
<dbReference type="PANTHER" id="PTHR43479">
    <property type="entry name" value="ACREF/ENVCD OPERON REPRESSOR-RELATED"/>
    <property type="match status" value="1"/>
</dbReference>
<dbReference type="OrthoDB" id="9810250at2"/>
<dbReference type="SUPFAM" id="SSF46689">
    <property type="entry name" value="Homeodomain-like"/>
    <property type="match status" value="1"/>
</dbReference>
<dbReference type="AlphaFoldDB" id="A0A1M6W3C9"/>
<dbReference type="EMBL" id="FRAH01000051">
    <property type="protein sequence ID" value="SHK88148.1"/>
    <property type="molecule type" value="Genomic_DNA"/>
</dbReference>